<dbReference type="GO" id="GO:0033178">
    <property type="term" value="C:proton-transporting two-sector ATPase complex, catalytic domain"/>
    <property type="evidence" value="ECO:0007669"/>
    <property type="project" value="InterPro"/>
</dbReference>
<accession>A0A315WDR4</accession>
<gene>
    <name evidence="6" type="ORF">CCH79_00013017</name>
</gene>
<dbReference type="PANTHER" id="PTHR45715">
    <property type="entry name" value="ATPASE H+-TRANSPORTING V1 SUBUNIT E1A-RELATED"/>
    <property type="match status" value="1"/>
</dbReference>
<keyword evidence="4" id="KW-0406">Ion transport</keyword>
<protein>
    <submittedName>
        <fullName evidence="6">Uncharacterized protein</fullName>
    </submittedName>
</protein>
<dbReference type="FunFam" id="3.30.2320.30:FF:000001">
    <property type="entry name" value="V-type proton atpase subunit e 1"/>
    <property type="match status" value="1"/>
</dbReference>
<dbReference type="InterPro" id="IPR002842">
    <property type="entry name" value="ATPase_V1_Esu"/>
</dbReference>
<keyword evidence="3" id="KW-0375">Hydrogen ion transport</keyword>
<dbReference type="STRING" id="33528.ENSGAFP00000021454"/>
<dbReference type="EMBL" id="NHOQ01000086">
    <property type="protein sequence ID" value="PWA33121.1"/>
    <property type="molecule type" value="Genomic_DNA"/>
</dbReference>
<evidence type="ECO:0000256" key="3">
    <source>
        <dbReference type="ARBA" id="ARBA00022781"/>
    </source>
</evidence>
<evidence type="ECO:0000256" key="4">
    <source>
        <dbReference type="ARBA" id="ARBA00023065"/>
    </source>
</evidence>
<organism evidence="6 7">
    <name type="scientific">Gambusia affinis</name>
    <name type="common">Western mosquitofish</name>
    <name type="synonym">Heterandria affinis</name>
    <dbReference type="NCBI Taxonomy" id="33528"/>
    <lineage>
        <taxon>Eukaryota</taxon>
        <taxon>Metazoa</taxon>
        <taxon>Chordata</taxon>
        <taxon>Craniata</taxon>
        <taxon>Vertebrata</taxon>
        <taxon>Euteleostomi</taxon>
        <taxon>Actinopterygii</taxon>
        <taxon>Neopterygii</taxon>
        <taxon>Teleostei</taxon>
        <taxon>Neoteleostei</taxon>
        <taxon>Acanthomorphata</taxon>
        <taxon>Ovalentaria</taxon>
        <taxon>Atherinomorphae</taxon>
        <taxon>Cyprinodontiformes</taxon>
        <taxon>Poeciliidae</taxon>
        <taxon>Poeciliinae</taxon>
        <taxon>Gambusia</taxon>
    </lineage>
</organism>
<evidence type="ECO:0000256" key="1">
    <source>
        <dbReference type="ARBA" id="ARBA00005901"/>
    </source>
</evidence>
<proteinExistence type="inferred from homology"/>
<dbReference type="AlphaFoldDB" id="A0A315WDR4"/>
<sequence>MALTDADVQKQIKHMMAFIEQEANERVEEILAKGEEEFNIEKGRLVQTHRVKIMDYYEKKEKQIEQHKKMSERCSYQESSVLSQMSQLKNQARLKVLKARDDMVTDLLNEARKRITDIVKDPDRYAKLLEGLVLQGFYQLLEPKVTIRCRQQDVDMVQAAVNKNITIYKETVKSNITVRVDQDHFLPSDICGGVEVYNSNGKIKVSNTLESRLDLVAQQPAQVKGTPGLGTSLPGGETRETQFFWRIKLGFSFTAASRCYPSKPRTASPTPRK</sequence>
<comment type="function">
    <text evidence="5">Subunit of the V1 complex of vacuolar(H+)-ATPase (V-ATPase), a multisubunit enzyme composed of a peripheral complex (V1) that hydrolyzes ATP and a membrane integral complex (V0) that translocates protons. V-ATPase is responsible for acidifying and maintaining the pH of intracellular compartments and in some cell types, is targeted to the plasma membrane, where it is responsible for acidifying the extracellular environment.</text>
</comment>
<dbReference type="Proteomes" id="UP000250572">
    <property type="component" value="Unassembled WGS sequence"/>
</dbReference>
<dbReference type="HAMAP" id="MF_00311">
    <property type="entry name" value="ATP_synth_E_arch"/>
    <property type="match status" value="1"/>
</dbReference>
<comment type="caution">
    <text evidence="6">The sequence shown here is derived from an EMBL/GenBank/DDBJ whole genome shotgun (WGS) entry which is preliminary data.</text>
</comment>
<dbReference type="GO" id="GO:0046961">
    <property type="term" value="F:proton-transporting ATPase activity, rotational mechanism"/>
    <property type="evidence" value="ECO:0007669"/>
    <property type="project" value="InterPro"/>
</dbReference>
<dbReference type="Gene3D" id="3.30.2320.30">
    <property type="entry name" value="ATP synthase, E subunit, C-terminal"/>
    <property type="match status" value="1"/>
</dbReference>
<dbReference type="Pfam" id="PF01991">
    <property type="entry name" value="vATP-synt_E"/>
    <property type="match status" value="1"/>
</dbReference>
<evidence type="ECO:0000313" key="7">
    <source>
        <dbReference type="Proteomes" id="UP000250572"/>
    </source>
</evidence>
<comment type="similarity">
    <text evidence="1">Belongs to the V-ATPase E subunit family.</text>
</comment>
<keyword evidence="7" id="KW-1185">Reference proteome</keyword>
<dbReference type="Gene3D" id="6.10.250.1620">
    <property type="match status" value="1"/>
</dbReference>
<evidence type="ECO:0000313" key="6">
    <source>
        <dbReference type="EMBL" id="PWA33121.1"/>
    </source>
</evidence>
<dbReference type="SUPFAM" id="SSF160527">
    <property type="entry name" value="V-type ATPase subunit E-like"/>
    <property type="match status" value="1"/>
</dbReference>
<name>A0A315WDR4_GAMAF</name>
<keyword evidence="2" id="KW-0813">Transport</keyword>
<dbReference type="InterPro" id="IPR038495">
    <property type="entry name" value="ATPase_E_C"/>
</dbReference>
<reference evidence="6 7" key="1">
    <citation type="journal article" date="2018" name="G3 (Bethesda)">
        <title>A High-Quality Reference Genome for the Invasive Mosquitofish Gambusia affinis Using a Chicago Library.</title>
        <authorList>
            <person name="Hoffberg S.L."/>
            <person name="Troendle N.J."/>
            <person name="Glenn T.C."/>
            <person name="Mahmud O."/>
            <person name="Louha S."/>
            <person name="Chalopin D."/>
            <person name="Bennetzen J.L."/>
            <person name="Mauricio R."/>
        </authorList>
    </citation>
    <scope>NUCLEOTIDE SEQUENCE [LARGE SCALE GENOMIC DNA]</scope>
    <source>
        <strain evidence="6">NE01/NJP1002.9</strain>
        <tissue evidence="6">Muscle</tissue>
    </source>
</reference>
<evidence type="ECO:0000256" key="5">
    <source>
        <dbReference type="ARBA" id="ARBA00045737"/>
    </source>
</evidence>
<evidence type="ECO:0000256" key="2">
    <source>
        <dbReference type="ARBA" id="ARBA00022448"/>
    </source>
</evidence>